<feature type="transmembrane region" description="Helical" evidence="1">
    <location>
        <begin position="340"/>
        <end position="361"/>
    </location>
</feature>
<feature type="transmembrane region" description="Helical" evidence="1">
    <location>
        <begin position="252"/>
        <end position="276"/>
    </location>
</feature>
<evidence type="ECO:0000256" key="1">
    <source>
        <dbReference type="SAM" id="Phobius"/>
    </source>
</evidence>
<reference evidence="2 3" key="1">
    <citation type="submission" date="2017-07" db="EMBL/GenBank/DDBJ databases">
        <authorList>
            <person name="Sun Z.S."/>
            <person name="Albrecht U."/>
            <person name="Echele G."/>
            <person name="Lee C.C."/>
        </authorList>
    </citation>
    <scope>NUCLEOTIDE SEQUENCE [LARGE SCALE GENOMIC DNA]</scope>
    <source>
        <strain evidence="2 3">CGMCC 1.12672</strain>
    </source>
</reference>
<dbReference type="GO" id="GO:0016757">
    <property type="term" value="F:glycosyltransferase activity"/>
    <property type="evidence" value="ECO:0007669"/>
    <property type="project" value="UniProtKB-KW"/>
</dbReference>
<feature type="transmembrane region" description="Helical" evidence="1">
    <location>
        <begin position="207"/>
        <end position="231"/>
    </location>
</feature>
<feature type="transmembrane region" description="Helical" evidence="1">
    <location>
        <begin position="288"/>
        <end position="306"/>
    </location>
</feature>
<dbReference type="EMBL" id="OBMI01000003">
    <property type="protein sequence ID" value="SOB87884.1"/>
    <property type="molecule type" value="Genomic_DNA"/>
</dbReference>
<keyword evidence="3" id="KW-1185">Reference proteome</keyword>
<gene>
    <name evidence="2" type="ORF">SAMN06297144_3022</name>
</gene>
<evidence type="ECO:0000313" key="2">
    <source>
        <dbReference type="EMBL" id="SOB87884.1"/>
    </source>
</evidence>
<dbReference type="AlphaFoldDB" id="A0A285R1Y0"/>
<proteinExistence type="predicted"/>
<organism evidence="2 3">
    <name type="scientific">Sphingomonas guangdongensis</name>
    <dbReference type="NCBI Taxonomy" id="1141890"/>
    <lineage>
        <taxon>Bacteria</taxon>
        <taxon>Pseudomonadati</taxon>
        <taxon>Pseudomonadota</taxon>
        <taxon>Alphaproteobacteria</taxon>
        <taxon>Sphingomonadales</taxon>
        <taxon>Sphingomonadaceae</taxon>
        <taxon>Sphingomonas</taxon>
    </lineage>
</organism>
<protein>
    <submittedName>
        <fullName evidence="2">Dolichyl-phosphate-mannose-protein mannosyltransferase</fullName>
    </submittedName>
</protein>
<evidence type="ECO:0000313" key="3">
    <source>
        <dbReference type="Proteomes" id="UP000219494"/>
    </source>
</evidence>
<keyword evidence="1" id="KW-0472">Membrane</keyword>
<keyword evidence="2" id="KW-0328">Glycosyltransferase</keyword>
<keyword evidence="2" id="KW-0808">Transferase</keyword>
<keyword evidence="1" id="KW-1133">Transmembrane helix</keyword>
<feature type="transmembrane region" description="Helical" evidence="1">
    <location>
        <begin position="106"/>
        <end position="125"/>
    </location>
</feature>
<feature type="transmembrane region" description="Helical" evidence="1">
    <location>
        <begin position="157"/>
        <end position="187"/>
    </location>
</feature>
<name>A0A285R1Y0_9SPHN</name>
<accession>A0A285R1Y0</accession>
<feature type="transmembrane region" description="Helical" evidence="1">
    <location>
        <begin position="79"/>
        <end position="99"/>
    </location>
</feature>
<sequence>MTPPPPRWLWPVVCLIAALAAALRIAAAQGGLWLDEAWSAVFARDVGAPAGVFLRIHHDNNHHLNTLWLQLVGFHAAPVLQRGLSIASGAATVLVAAAFAARRGSVAAIVTAVLFAVSPILVTYGSEARGYAPMVLALLGAVLLIDRWLADRREPPLAVALAVLFLFGLLAQLTFAFSIPALGGWVVLRIWREGGPAAALRDAARLLILPLLTAAATLASVLILLPGAGGFQMGAFTPFTLTELGHGYGTMLAYALGLPLPAAAVIAAAGVAAAVLVRDPVIASRRPFYLLAIVAAPLAMATLRLGNTGMPRYHLLAAVALLLLGGDLAAIARLRRARLLAIGSLAFVTAASLLGAVRLVADQRADPGRALAIMAVTTPQDLSVALDRERASAVIEAAAAAHGAPVRFDRCGRWLFVDRDGTEPFAARPVRCGRYYSPVTEAHPTGLSGTHWRLYRRL</sequence>
<dbReference type="Proteomes" id="UP000219494">
    <property type="component" value="Unassembled WGS sequence"/>
</dbReference>
<dbReference type="RefSeq" id="WP_179641052.1">
    <property type="nucleotide sequence ID" value="NZ_OBMI01000003.1"/>
</dbReference>
<feature type="transmembrane region" description="Helical" evidence="1">
    <location>
        <begin position="313"/>
        <end position="334"/>
    </location>
</feature>
<keyword evidence="1" id="KW-0812">Transmembrane</keyword>